<gene>
    <name evidence="4" type="ORF">ETSY2_31795</name>
</gene>
<feature type="region of interest" description="Disordered" evidence="2">
    <location>
        <begin position="1"/>
        <end position="26"/>
    </location>
</feature>
<dbReference type="Gene3D" id="3.20.20.140">
    <property type="entry name" value="Metal-dependent hydrolases"/>
    <property type="match status" value="1"/>
</dbReference>
<dbReference type="AlphaFoldDB" id="W4M1B7"/>
<evidence type="ECO:0000313" key="5">
    <source>
        <dbReference type="Proteomes" id="UP000019140"/>
    </source>
</evidence>
<organism evidence="4 5">
    <name type="scientific">Candidatus Entotheonella gemina</name>
    <dbReference type="NCBI Taxonomy" id="1429439"/>
    <lineage>
        <taxon>Bacteria</taxon>
        <taxon>Pseudomonadati</taxon>
        <taxon>Nitrospinota/Tectimicrobiota group</taxon>
        <taxon>Candidatus Tectimicrobiota</taxon>
        <taxon>Candidatus Entotheonellia</taxon>
        <taxon>Candidatus Entotheonellales</taxon>
        <taxon>Candidatus Entotheonellaceae</taxon>
        <taxon>Candidatus Entotheonella</taxon>
    </lineage>
</organism>
<evidence type="ECO:0000313" key="4">
    <source>
        <dbReference type="EMBL" id="ETX03918.1"/>
    </source>
</evidence>
<feature type="non-terminal residue" evidence="4">
    <location>
        <position position="227"/>
    </location>
</feature>
<evidence type="ECO:0000256" key="2">
    <source>
        <dbReference type="SAM" id="MobiDB-lite"/>
    </source>
</evidence>
<dbReference type="InterPro" id="IPR006680">
    <property type="entry name" value="Amidohydro-rel"/>
</dbReference>
<dbReference type="HOGENOM" id="CLU_1227015_0_0_7"/>
<dbReference type="GO" id="GO:0005737">
    <property type="term" value="C:cytoplasm"/>
    <property type="evidence" value="ECO:0007669"/>
    <property type="project" value="TreeGrafter"/>
</dbReference>
<dbReference type="InterPro" id="IPR032466">
    <property type="entry name" value="Metal_Hydrolase"/>
</dbReference>
<dbReference type="PANTHER" id="PTHR21240:SF28">
    <property type="entry name" value="ISO-OROTATE DECARBOXYLASE (EUROFUNG)"/>
    <property type="match status" value="1"/>
</dbReference>
<dbReference type="PANTHER" id="PTHR21240">
    <property type="entry name" value="2-AMINO-3-CARBOXYLMUCONATE-6-SEMIALDEHYDE DECARBOXYLASE"/>
    <property type="match status" value="1"/>
</dbReference>
<accession>W4M1B7</accession>
<sequence length="227" mass="25818">MPIVEVNPPNQWRTETPGHDGWQRTPRGTGAKKYFMVSTDSHANEPATLWAERIEPEYRERVPRVIVDEDGVKWRISEGHRPNRLRDQALEGEDDLRSKAGADPEERLKDMAHDGIDAEIIFPNKGLSMWATPDAKFAQAQCRVYNTWAWETFKAYNDKMSPAACIATGDFDGAMAEIERTAKLGFRALTLPCKPVWGAHEVEHPNYNLPMFDPMWVLIEETGLPIT</sequence>
<dbReference type="GO" id="GO:0016831">
    <property type="term" value="F:carboxy-lyase activity"/>
    <property type="evidence" value="ECO:0007669"/>
    <property type="project" value="InterPro"/>
</dbReference>
<dbReference type="EMBL" id="AZHX01001352">
    <property type="protein sequence ID" value="ETX03918.1"/>
    <property type="molecule type" value="Genomic_DNA"/>
</dbReference>
<evidence type="ECO:0000259" key="3">
    <source>
        <dbReference type="Pfam" id="PF04909"/>
    </source>
</evidence>
<evidence type="ECO:0000256" key="1">
    <source>
        <dbReference type="ARBA" id="ARBA00023239"/>
    </source>
</evidence>
<proteinExistence type="predicted"/>
<dbReference type="Pfam" id="PF04909">
    <property type="entry name" value="Amidohydro_2"/>
    <property type="match status" value="1"/>
</dbReference>
<dbReference type="GO" id="GO:0016787">
    <property type="term" value="F:hydrolase activity"/>
    <property type="evidence" value="ECO:0007669"/>
    <property type="project" value="InterPro"/>
</dbReference>
<name>W4M1B7_9BACT</name>
<keyword evidence="1" id="KW-0456">Lyase</keyword>
<dbReference type="Proteomes" id="UP000019140">
    <property type="component" value="Unassembled WGS sequence"/>
</dbReference>
<protein>
    <recommendedName>
        <fullName evidence="3">Amidohydrolase-related domain-containing protein</fullName>
    </recommendedName>
</protein>
<reference evidence="4 5" key="1">
    <citation type="journal article" date="2014" name="Nature">
        <title>An environmental bacterial taxon with a large and distinct metabolic repertoire.</title>
        <authorList>
            <person name="Wilson M.C."/>
            <person name="Mori T."/>
            <person name="Ruckert C."/>
            <person name="Uria A.R."/>
            <person name="Helf M.J."/>
            <person name="Takada K."/>
            <person name="Gernert C."/>
            <person name="Steffens U.A."/>
            <person name="Heycke N."/>
            <person name="Schmitt S."/>
            <person name="Rinke C."/>
            <person name="Helfrich E.J."/>
            <person name="Brachmann A.O."/>
            <person name="Gurgui C."/>
            <person name="Wakimoto T."/>
            <person name="Kracht M."/>
            <person name="Crusemann M."/>
            <person name="Hentschel U."/>
            <person name="Abe I."/>
            <person name="Matsunaga S."/>
            <person name="Kalinowski J."/>
            <person name="Takeyama H."/>
            <person name="Piel J."/>
        </authorList>
    </citation>
    <scope>NUCLEOTIDE SEQUENCE [LARGE SCALE GENOMIC DNA]</scope>
    <source>
        <strain evidence="5">TSY2</strain>
    </source>
</reference>
<keyword evidence="5" id="KW-1185">Reference proteome</keyword>
<feature type="domain" description="Amidohydrolase-related" evidence="3">
    <location>
        <begin position="99"/>
        <end position="226"/>
    </location>
</feature>
<dbReference type="GO" id="GO:0019748">
    <property type="term" value="P:secondary metabolic process"/>
    <property type="evidence" value="ECO:0007669"/>
    <property type="project" value="TreeGrafter"/>
</dbReference>
<dbReference type="SUPFAM" id="SSF51556">
    <property type="entry name" value="Metallo-dependent hydrolases"/>
    <property type="match status" value="1"/>
</dbReference>
<dbReference type="InterPro" id="IPR032465">
    <property type="entry name" value="ACMSD"/>
</dbReference>
<comment type="caution">
    <text evidence="4">The sequence shown here is derived from an EMBL/GenBank/DDBJ whole genome shotgun (WGS) entry which is preliminary data.</text>
</comment>